<evidence type="ECO:0000259" key="1">
    <source>
        <dbReference type="PROSITE" id="PS50076"/>
    </source>
</evidence>
<feature type="domain" description="J" evidence="1">
    <location>
        <begin position="143"/>
        <end position="200"/>
    </location>
</feature>
<protein>
    <recommendedName>
        <fullName evidence="1">J domain-containing protein</fullName>
    </recommendedName>
</protein>
<gene>
    <name evidence="2" type="ORF">AUP44_18610</name>
</gene>
<organism evidence="2 3">
    <name type="scientific">Tistrella mobilis</name>
    <dbReference type="NCBI Taxonomy" id="171437"/>
    <lineage>
        <taxon>Bacteria</taxon>
        <taxon>Pseudomonadati</taxon>
        <taxon>Pseudomonadota</taxon>
        <taxon>Alphaproteobacteria</taxon>
        <taxon>Geminicoccales</taxon>
        <taxon>Geminicoccaceae</taxon>
        <taxon>Tistrella</taxon>
    </lineage>
</organism>
<evidence type="ECO:0000313" key="3">
    <source>
        <dbReference type="Proteomes" id="UP000075787"/>
    </source>
</evidence>
<dbReference type="Pfam" id="PF00226">
    <property type="entry name" value="DnaJ"/>
    <property type="match status" value="1"/>
</dbReference>
<sequence>MAIDLFSIRRTAAYAPDGTRLCDCEGCGEEGAFRAPKSRDRLRDYYFFCLEHVRAYNKGWDYFKGLSSAEIDRHLHDDMTWHRPSWPFASVDRDQADEVARAAAQMFREGRTSDPFGMFGAAGRAAERVRAAAEARFTPDERQAFKTLGIDPTRDLPQIKDHYKKLAKRLHPDVTGGDAASEERMKSVNQAYSFLMHRASDWT</sequence>
<proteinExistence type="predicted"/>
<dbReference type="OrthoDB" id="9786294at2"/>
<dbReference type="GeneID" id="97240152"/>
<dbReference type="Gene3D" id="1.10.287.110">
    <property type="entry name" value="DnaJ domain"/>
    <property type="match status" value="1"/>
</dbReference>
<dbReference type="PANTHER" id="PTHR24074">
    <property type="entry name" value="CO-CHAPERONE PROTEIN DJLA"/>
    <property type="match status" value="1"/>
</dbReference>
<comment type="caution">
    <text evidence="2">The sequence shown here is derived from an EMBL/GenBank/DDBJ whole genome shotgun (WGS) entry which is preliminary data.</text>
</comment>
<dbReference type="InterPro" id="IPR050817">
    <property type="entry name" value="DjlA_DnaK_co-chaperone"/>
</dbReference>
<dbReference type="PROSITE" id="PS50076">
    <property type="entry name" value="DNAJ_2"/>
    <property type="match status" value="1"/>
</dbReference>
<dbReference type="EMBL" id="LPZR01000003">
    <property type="protein sequence ID" value="KYO57768.1"/>
    <property type="molecule type" value="Genomic_DNA"/>
</dbReference>
<dbReference type="RefSeq" id="WP_062761142.1">
    <property type="nucleotide sequence ID" value="NZ_CP121045.1"/>
</dbReference>
<evidence type="ECO:0000313" key="2">
    <source>
        <dbReference type="EMBL" id="KYO57768.1"/>
    </source>
</evidence>
<dbReference type="InterPro" id="IPR001623">
    <property type="entry name" value="DnaJ_domain"/>
</dbReference>
<dbReference type="SMART" id="SM00271">
    <property type="entry name" value="DnaJ"/>
    <property type="match status" value="1"/>
</dbReference>
<reference evidence="2 3" key="1">
    <citation type="submission" date="2015-12" db="EMBL/GenBank/DDBJ databases">
        <title>Genome sequence of Tistrella mobilis MCCC 1A02139.</title>
        <authorList>
            <person name="Lu L."/>
            <person name="Lai Q."/>
            <person name="Shao Z."/>
            <person name="Qian P."/>
        </authorList>
    </citation>
    <scope>NUCLEOTIDE SEQUENCE [LARGE SCALE GENOMIC DNA]</scope>
    <source>
        <strain evidence="2 3">MCCC 1A02139</strain>
    </source>
</reference>
<name>A0A162M165_9PROT</name>
<dbReference type="SUPFAM" id="SSF46565">
    <property type="entry name" value="Chaperone J-domain"/>
    <property type="match status" value="1"/>
</dbReference>
<accession>A0A162M165</accession>
<dbReference type="CDD" id="cd06257">
    <property type="entry name" value="DnaJ"/>
    <property type="match status" value="1"/>
</dbReference>
<dbReference type="PRINTS" id="PR00625">
    <property type="entry name" value="JDOMAIN"/>
</dbReference>
<dbReference type="AlphaFoldDB" id="A0A162M165"/>
<dbReference type="Proteomes" id="UP000075787">
    <property type="component" value="Unassembled WGS sequence"/>
</dbReference>
<dbReference type="InterPro" id="IPR036869">
    <property type="entry name" value="J_dom_sf"/>
</dbReference>